<dbReference type="RefSeq" id="WP_198733185.1">
    <property type="nucleotide sequence ID" value="NZ_JAEINH010000004.1"/>
</dbReference>
<dbReference type="EMBL" id="JAEINH010000004">
    <property type="protein sequence ID" value="MBI9114623.1"/>
    <property type="molecule type" value="Genomic_DNA"/>
</dbReference>
<comment type="caution">
    <text evidence="4">The sequence shown here is derived from an EMBL/GenBank/DDBJ whole genome shotgun (WGS) entry which is preliminary data.</text>
</comment>
<reference evidence="4" key="1">
    <citation type="submission" date="2020-12" db="EMBL/GenBank/DDBJ databases">
        <title>Sanguibacter suaedae sp. nov., isolated from Suaeda aralocaspica.</title>
        <authorList>
            <person name="Ma Q."/>
        </authorList>
    </citation>
    <scope>NUCLEOTIDE SEQUENCE</scope>
    <source>
        <strain evidence="4">YZGR15</strain>
    </source>
</reference>
<dbReference type="Pfam" id="PF00188">
    <property type="entry name" value="CAP"/>
    <property type="match status" value="1"/>
</dbReference>
<dbReference type="InterPro" id="IPR035940">
    <property type="entry name" value="CAP_sf"/>
</dbReference>
<feature type="compositionally biased region" description="Low complexity" evidence="1">
    <location>
        <begin position="25"/>
        <end position="39"/>
    </location>
</feature>
<organism evidence="4 5">
    <name type="scientific">Sanguibacter suaedae</name>
    <dbReference type="NCBI Taxonomy" id="2795737"/>
    <lineage>
        <taxon>Bacteria</taxon>
        <taxon>Bacillati</taxon>
        <taxon>Actinomycetota</taxon>
        <taxon>Actinomycetes</taxon>
        <taxon>Micrococcales</taxon>
        <taxon>Sanguibacteraceae</taxon>
        <taxon>Sanguibacter</taxon>
    </lineage>
</organism>
<protein>
    <recommendedName>
        <fullName evidence="3">SCP domain-containing protein</fullName>
    </recommendedName>
</protein>
<feature type="signal peptide" evidence="2">
    <location>
        <begin position="1"/>
        <end position="24"/>
    </location>
</feature>
<dbReference type="PANTHER" id="PTHR31157:SF1">
    <property type="entry name" value="SCP DOMAIN-CONTAINING PROTEIN"/>
    <property type="match status" value="1"/>
</dbReference>
<evidence type="ECO:0000256" key="2">
    <source>
        <dbReference type="SAM" id="SignalP"/>
    </source>
</evidence>
<proteinExistence type="predicted"/>
<evidence type="ECO:0000259" key="3">
    <source>
        <dbReference type="Pfam" id="PF00188"/>
    </source>
</evidence>
<evidence type="ECO:0000313" key="5">
    <source>
        <dbReference type="Proteomes" id="UP000602087"/>
    </source>
</evidence>
<dbReference type="PANTHER" id="PTHR31157">
    <property type="entry name" value="SCP DOMAIN-CONTAINING PROTEIN"/>
    <property type="match status" value="1"/>
</dbReference>
<name>A0A934IAZ9_9MICO</name>
<dbReference type="Gene3D" id="3.40.33.10">
    <property type="entry name" value="CAP"/>
    <property type="match status" value="1"/>
</dbReference>
<dbReference type="Proteomes" id="UP000602087">
    <property type="component" value="Unassembled WGS sequence"/>
</dbReference>
<feature type="domain" description="SCP" evidence="3">
    <location>
        <begin position="65"/>
        <end position="163"/>
    </location>
</feature>
<keyword evidence="2" id="KW-0732">Signal</keyword>
<accession>A0A934IAZ9</accession>
<gene>
    <name evidence="4" type="ORF">JAV76_06300</name>
</gene>
<sequence>MRRAPAGVLLAAAAGLLLGACGQADGPTTTPTQAPSTQSVAPVSPGTDDAPADLGTPEEYAQQVVDETNAARETEGLEPLAPSSCAEEQALPRAEALVADGGELVHAPLAPVSAACEPASRAGENLSRAAASAADVVDAWLGSPGHRSNLLSPEFTELGVACTPMTVDEVDEMLCAQIFLGP</sequence>
<dbReference type="InterPro" id="IPR014044">
    <property type="entry name" value="CAP_dom"/>
</dbReference>
<dbReference type="AlphaFoldDB" id="A0A934IAZ9"/>
<dbReference type="PROSITE" id="PS51257">
    <property type="entry name" value="PROKAR_LIPOPROTEIN"/>
    <property type="match status" value="1"/>
</dbReference>
<evidence type="ECO:0000313" key="4">
    <source>
        <dbReference type="EMBL" id="MBI9114623.1"/>
    </source>
</evidence>
<keyword evidence="5" id="KW-1185">Reference proteome</keyword>
<feature type="region of interest" description="Disordered" evidence="1">
    <location>
        <begin position="25"/>
        <end position="55"/>
    </location>
</feature>
<dbReference type="SUPFAM" id="SSF55797">
    <property type="entry name" value="PR-1-like"/>
    <property type="match status" value="1"/>
</dbReference>
<feature type="chain" id="PRO_5036954149" description="SCP domain-containing protein" evidence="2">
    <location>
        <begin position="25"/>
        <end position="182"/>
    </location>
</feature>
<evidence type="ECO:0000256" key="1">
    <source>
        <dbReference type="SAM" id="MobiDB-lite"/>
    </source>
</evidence>
<dbReference type="CDD" id="cd05379">
    <property type="entry name" value="CAP_bacterial"/>
    <property type="match status" value="1"/>
</dbReference>